<dbReference type="Proteomes" id="UP000254258">
    <property type="component" value="Unassembled WGS sequence"/>
</dbReference>
<evidence type="ECO:0000259" key="3">
    <source>
        <dbReference type="Pfam" id="PF13472"/>
    </source>
</evidence>
<dbReference type="PANTHER" id="PTHR37981:SF1">
    <property type="entry name" value="SGNH HYDROLASE-TYPE ESTERASE DOMAIN-CONTAINING PROTEIN"/>
    <property type="match status" value="1"/>
</dbReference>
<dbReference type="InterPro" id="IPR037460">
    <property type="entry name" value="SEST-like"/>
</dbReference>
<accession>A0A370WVL4</accession>
<name>A0A370WVL4_9GAMM</name>
<dbReference type="EMBL" id="QRBE01000009">
    <property type="protein sequence ID" value="RDS80198.1"/>
    <property type="molecule type" value="Genomic_DNA"/>
</dbReference>
<dbReference type="AlphaFoldDB" id="A0A370WVL4"/>
<dbReference type="SUPFAM" id="SSF52266">
    <property type="entry name" value="SGNH hydrolase"/>
    <property type="match status" value="1"/>
</dbReference>
<feature type="disulfide bond" evidence="2">
    <location>
        <begin position="153"/>
        <end position="167"/>
    </location>
</feature>
<evidence type="ECO:0000256" key="1">
    <source>
        <dbReference type="PIRSR" id="PIRSR637460-1"/>
    </source>
</evidence>
<proteinExistence type="predicted"/>
<keyword evidence="4" id="KW-0378">Hydrolase</keyword>
<organism evidence="4 5">
    <name type="scientific">Dyella monticola</name>
    <dbReference type="NCBI Taxonomy" id="1927958"/>
    <lineage>
        <taxon>Bacteria</taxon>
        <taxon>Pseudomonadati</taxon>
        <taxon>Pseudomonadota</taxon>
        <taxon>Gammaproteobacteria</taxon>
        <taxon>Lysobacterales</taxon>
        <taxon>Rhodanobacteraceae</taxon>
        <taxon>Dyella</taxon>
    </lineage>
</organism>
<gene>
    <name evidence="4" type="ORF">DWU98_14920</name>
</gene>
<dbReference type="PANTHER" id="PTHR37981">
    <property type="entry name" value="LIPASE 2"/>
    <property type="match status" value="1"/>
</dbReference>
<evidence type="ECO:0000256" key="2">
    <source>
        <dbReference type="PIRSR" id="PIRSR637460-2"/>
    </source>
</evidence>
<sequence length="316" mass="34205">MVHEYPRRNHLEVRMSSLLKANACSPVNTITFGLIVSGLAVSPMIHAQTQPQPHYVAAGDSYASGTGLSPQKDDSGCGRFVENPSAILSATLNWSDDDRSCGGAKIATGFLQPQFDFPNEHPAQVEALGPDTRYLSMLFGGNDTSYATSLYLCVGSQQSNPEIGEPCKRRYEADIEAGIAVLGDDLSDALDAARQRAPNAKIVVVGYPSIFPENSFECPFSMDDYAGPLTPADINYFTGAMKRINRVLADTARAHGVAFADMDRHFQGHDACKEPAERWIASINVEPGNGWNSALHPNPRGYAEMAEVMKAAFESQ</sequence>
<feature type="disulfide bond" evidence="2">
    <location>
        <begin position="77"/>
        <end position="101"/>
    </location>
</feature>
<dbReference type="CDD" id="cd01823">
    <property type="entry name" value="SEST_like"/>
    <property type="match status" value="1"/>
</dbReference>
<dbReference type="Pfam" id="PF13472">
    <property type="entry name" value="Lipase_GDSL_2"/>
    <property type="match status" value="1"/>
</dbReference>
<evidence type="ECO:0000313" key="5">
    <source>
        <dbReference type="Proteomes" id="UP000254258"/>
    </source>
</evidence>
<feature type="active site" description="Nucleophile" evidence="1">
    <location>
        <position position="61"/>
    </location>
</feature>
<reference evidence="4 5" key="1">
    <citation type="submission" date="2018-07" db="EMBL/GenBank/DDBJ databases">
        <title>Dyella monticola sp. nov. and Dyella psychrodurans sp. nov. isolated from monsoon evergreen broad-leaved forest soil of Dinghu Mountain, China.</title>
        <authorList>
            <person name="Gao Z."/>
            <person name="Qiu L."/>
        </authorList>
    </citation>
    <scope>NUCLEOTIDE SEQUENCE [LARGE SCALE GENOMIC DNA]</scope>
    <source>
        <strain evidence="4 5">4G-K06</strain>
    </source>
</reference>
<dbReference type="GO" id="GO:0016788">
    <property type="term" value="F:hydrolase activity, acting on ester bonds"/>
    <property type="evidence" value="ECO:0007669"/>
    <property type="project" value="InterPro"/>
</dbReference>
<dbReference type="InterPro" id="IPR036514">
    <property type="entry name" value="SGNH_hydro_sf"/>
</dbReference>
<feature type="active site" evidence="1">
    <location>
        <position position="296"/>
    </location>
</feature>
<keyword evidence="5" id="KW-1185">Reference proteome</keyword>
<dbReference type="GO" id="GO:0006629">
    <property type="term" value="P:lipid metabolic process"/>
    <property type="evidence" value="ECO:0007669"/>
    <property type="project" value="TreeGrafter"/>
</dbReference>
<comment type="caution">
    <text evidence="4">The sequence shown here is derived from an EMBL/GenBank/DDBJ whole genome shotgun (WGS) entry which is preliminary data.</text>
</comment>
<dbReference type="InterPro" id="IPR013830">
    <property type="entry name" value="SGNH_hydro"/>
</dbReference>
<evidence type="ECO:0000313" key="4">
    <source>
        <dbReference type="EMBL" id="RDS80198.1"/>
    </source>
</evidence>
<protein>
    <submittedName>
        <fullName evidence="4">SGNH/GDSL hydrolase family protein</fullName>
    </submittedName>
</protein>
<feature type="domain" description="SGNH hydrolase-type esterase" evidence="3">
    <location>
        <begin position="58"/>
        <end position="303"/>
    </location>
</feature>
<dbReference type="Gene3D" id="3.40.50.1110">
    <property type="entry name" value="SGNH hydrolase"/>
    <property type="match status" value="1"/>
</dbReference>
<keyword evidence="2" id="KW-1015">Disulfide bond</keyword>